<keyword evidence="1" id="KW-0812">Transmembrane</keyword>
<evidence type="ECO:0000256" key="1">
    <source>
        <dbReference type="SAM" id="Phobius"/>
    </source>
</evidence>
<proteinExistence type="predicted"/>
<reference evidence="2" key="2">
    <citation type="journal article" date="2009" name="BMC Genomics">
        <title>Complete mitochondrial genome of Bugula neritina (Bryozoa, Gymnolaemata, Cheilostomata): phylogenetic position of Bryozoa and phylogeny of lophophorates within the Lophotrochozoa.</title>
        <authorList>
            <person name="Jang K.H."/>
            <person name="Hwang U.W."/>
        </authorList>
    </citation>
    <scope>NUCLEOTIDE SEQUENCE</scope>
</reference>
<sequence>MNLSNLVYLMSLLILITPLMESIITLGGMMILAPLLSTIIIAKMINSWFAMILFLIYISGLLVLFGYMMAMSPNPKSFNKKLMSFIILGFSLSYLHNKKMFFFSKNNLNYENEVFFIFQKFNLPVYWLMTLILLITLVMVVYICFKSQKPLRPFLI</sequence>
<dbReference type="RefSeq" id="YP_001648397.1">
    <property type="nucleotide sequence ID" value="NC_010197.1"/>
</dbReference>
<feature type="transmembrane region" description="Helical" evidence="1">
    <location>
        <begin position="48"/>
        <end position="70"/>
    </location>
</feature>
<feature type="transmembrane region" description="Helical" evidence="1">
    <location>
        <begin position="12"/>
        <end position="42"/>
    </location>
</feature>
<organism evidence="2">
    <name type="scientific">Bugula neritina</name>
    <name type="common">Brown bryozoan</name>
    <name type="synonym">Sertularia neritina</name>
    <dbReference type="NCBI Taxonomy" id="10212"/>
    <lineage>
        <taxon>Eukaryota</taxon>
        <taxon>Metazoa</taxon>
        <taxon>Spiralia</taxon>
        <taxon>Lophotrochozoa</taxon>
        <taxon>Bryozoa</taxon>
        <taxon>Gymnolaemata</taxon>
        <taxon>Cheilostomatida</taxon>
        <taxon>Flustrina</taxon>
        <taxon>Buguloidea</taxon>
        <taxon>Bugulidae</taxon>
        <taxon>Bugula</taxon>
    </lineage>
</organism>
<keyword evidence="1" id="KW-0472">Membrane</keyword>
<dbReference type="AlphaFoldDB" id="A9UK95"/>
<accession>A9UK95</accession>
<geneLocation type="mitochondrion" evidence="2"/>
<keyword evidence="2" id="KW-0496">Mitochondrion</keyword>
<feature type="transmembrane region" description="Helical" evidence="1">
    <location>
        <begin position="124"/>
        <end position="145"/>
    </location>
</feature>
<evidence type="ECO:0000313" key="2">
    <source>
        <dbReference type="EMBL" id="AAT79554.1"/>
    </source>
</evidence>
<dbReference type="GeneID" id="5846126"/>
<keyword evidence="1" id="KW-1133">Transmembrane helix</keyword>
<name>A9UK95_BUGNE</name>
<gene>
    <name evidence="2" type="primary">ND6</name>
</gene>
<protein>
    <submittedName>
        <fullName evidence="2">NADH dehydrogenase subunit 6</fullName>
    </submittedName>
</protein>
<dbReference type="CTD" id="4541"/>
<dbReference type="EMBL" id="AY690838">
    <property type="protein sequence ID" value="AAT79554.1"/>
    <property type="molecule type" value="Genomic_DNA"/>
</dbReference>
<reference evidence="2" key="1">
    <citation type="submission" date="2004-07" db="EMBL/GenBank/DDBJ databases">
        <authorList>
            <person name="Jang K."/>
        </authorList>
    </citation>
    <scope>NUCLEOTIDE SEQUENCE</scope>
</reference>